<organism evidence="1 2">
    <name type="scientific">Panagrolaimus sp. PS1159</name>
    <dbReference type="NCBI Taxonomy" id="55785"/>
    <lineage>
        <taxon>Eukaryota</taxon>
        <taxon>Metazoa</taxon>
        <taxon>Ecdysozoa</taxon>
        <taxon>Nematoda</taxon>
        <taxon>Chromadorea</taxon>
        <taxon>Rhabditida</taxon>
        <taxon>Tylenchina</taxon>
        <taxon>Panagrolaimomorpha</taxon>
        <taxon>Panagrolaimoidea</taxon>
        <taxon>Panagrolaimidae</taxon>
        <taxon>Panagrolaimus</taxon>
    </lineage>
</organism>
<dbReference type="WBParaSite" id="PS1159_v2.g5854.t1">
    <property type="protein sequence ID" value="PS1159_v2.g5854.t1"/>
    <property type="gene ID" value="PS1159_v2.g5854"/>
</dbReference>
<name>A0AC35GIU2_9BILA</name>
<sequence length="517" mass="61782">MFDILQNAEEIDAHGLYRFRKHIEKLLRDAKIKIKLVKNVYEIVVDEKNELVLRANNVKRCRVDSNADKKNSSADKQKKPKNDFVLMKQIYEIPYFEKVMAERKDKLKPRLLIFPNDDKSYHFEYYYVKNLQCFICCGCSMKANVIEKNGKEFVKLQSITLKHFCKLRKYDEAKYTVDVSKRIIESQNYKIIKYTQKGISTSKLFIFDSTNKNLCRGYYWENDNKYYLCIGCTTKSQRVFAKICKNMDGVEYLMLSKNEHVCKLREYNPEKYKNDIIVKKPMFKHVECTFAGKTRKYLLIFTDKECKFYYKFSYEHGYLPICIKCSPKNLHIPAYILKDDNGEEYVSVRDKKHLCEPVKYNPSEYENNQILKPPRYQIIKRYRKSKIVEKLAIFDLEDNTLCYEYTLQPGKSATKKYICNECHHKHATCVSAWLINYKKENEYVELSKTQHKCNLIKFEDPNSRIIKAPYFKIIKSLKKGPSKMPKEHLLIYSSLEKEKLCYRYYFDSIKKQFRCLQ</sequence>
<dbReference type="Proteomes" id="UP000887580">
    <property type="component" value="Unplaced"/>
</dbReference>
<protein>
    <submittedName>
        <fullName evidence="2">Uncharacterized protein</fullName>
    </submittedName>
</protein>
<evidence type="ECO:0000313" key="2">
    <source>
        <dbReference type="WBParaSite" id="PS1159_v2.g5854.t1"/>
    </source>
</evidence>
<proteinExistence type="predicted"/>
<reference evidence="2" key="1">
    <citation type="submission" date="2022-11" db="UniProtKB">
        <authorList>
            <consortium name="WormBaseParasite"/>
        </authorList>
    </citation>
    <scope>IDENTIFICATION</scope>
</reference>
<evidence type="ECO:0000313" key="1">
    <source>
        <dbReference type="Proteomes" id="UP000887580"/>
    </source>
</evidence>
<accession>A0AC35GIU2</accession>